<gene>
    <name evidence="6" type="ORF">LCGC14_1659320</name>
</gene>
<dbReference type="InterPro" id="IPR011095">
    <property type="entry name" value="Dala_Dala_lig_C"/>
</dbReference>
<organism evidence="6">
    <name type="scientific">marine sediment metagenome</name>
    <dbReference type="NCBI Taxonomy" id="412755"/>
    <lineage>
        <taxon>unclassified sequences</taxon>
        <taxon>metagenomes</taxon>
        <taxon>ecological metagenomes</taxon>
    </lineage>
</organism>
<dbReference type="InterPro" id="IPR011761">
    <property type="entry name" value="ATP-grasp"/>
</dbReference>
<sequence length="366" mass="39926">MKVAVVRNRKGLGVIHRFGQPSPETYGRRSVQRIMDALRACGHTVAVFEGDMTLLEDLRAFVGDSEPDERPRAMVFNMAYGIQGQARYAHVPAMLEMAGMPYTGADPLGQAVSLDKVVAKALMQAAGVPTPAFTVLGPDGGEASELRYPLIVKPRHESTSYGLRVVRGPTELADAVEDVVTRYQQEALVEEFVDGREFCVGLLGNGQPEILPVVELDFAGRDLPAMTWEDKYHKREDEPEKICPADIPEALARDLRDMSLATFRACHCKDYARVDIRVDAVGRPYVLEINSMASLGSGGSYVLSARHAGHDFASLVGRIVDVAHIRYFGAAAPREVSPSAAVAPPPRPRTEARRNRRTTSKSSQGG</sequence>
<dbReference type="InterPro" id="IPR013815">
    <property type="entry name" value="ATP_grasp_subdomain_1"/>
</dbReference>
<evidence type="ECO:0000259" key="5">
    <source>
        <dbReference type="PROSITE" id="PS50975"/>
    </source>
</evidence>
<dbReference type="Gene3D" id="3.30.470.20">
    <property type="entry name" value="ATP-grasp fold, B domain"/>
    <property type="match status" value="1"/>
</dbReference>
<reference evidence="6" key="1">
    <citation type="journal article" date="2015" name="Nature">
        <title>Complex archaea that bridge the gap between prokaryotes and eukaryotes.</title>
        <authorList>
            <person name="Spang A."/>
            <person name="Saw J.H."/>
            <person name="Jorgensen S.L."/>
            <person name="Zaremba-Niedzwiedzka K."/>
            <person name="Martijn J."/>
            <person name="Lind A.E."/>
            <person name="van Eijk R."/>
            <person name="Schleper C."/>
            <person name="Guy L."/>
            <person name="Ettema T.J."/>
        </authorList>
    </citation>
    <scope>NUCLEOTIDE SEQUENCE</scope>
</reference>
<dbReference type="GO" id="GO:0005524">
    <property type="term" value="F:ATP binding"/>
    <property type="evidence" value="ECO:0007669"/>
    <property type="project" value="InterPro"/>
</dbReference>
<feature type="domain" description="ATP-grasp" evidence="5">
    <location>
        <begin position="120"/>
        <end position="321"/>
    </location>
</feature>
<name>A0A0F9IH39_9ZZZZ</name>
<dbReference type="GO" id="GO:0008716">
    <property type="term" value="F:D-alanine-D-alanine ligase activity"/>
    <property type="evidence" value="ECO:0007669"/>
    <property type="project" value="InterPro"/>
</dbReference>
<accession>A0A0F9IH39</accession>
<keyword evidence="3" id="KW-0961">Cell wall biogenesis/degradation</keyword>
<dbReference type="GO" id="GO:0046872">
    <property type="term" value="F:metal ion binding"/>
    <property type="evidence" value="ECO:0007669"/>
    <property type="project" value="InterPro"/>
</dbReference>
<evidence type="ECO:0000313" key="6">
    <source>
        <dbReference type="EMBL" id="KKM19074.1"/>
    </source>
</evidence>
<dbReference type="PANTHER" id="PTHR23132">
    <property type="entry name" value="D-ALANINE--D-ALANINE LIGASE"/>
    <property type="match status" value="1"/>
</dbReference>
<dbReference type="AlphaFoldDB" id="A0A0F9IH39"/>
<dbReference type="SUPFAM" id="SSF56059">
    <property type="entry name" value="Glutathione synthetase ATP-binding domain-like"/>
    <property type="match status" value="1"/>
</dbReference>
<dbReference type="PROSITE" id="PS50975">
    <property type="entry name" value="ATP_GRASP"/>
    <property type="match status" value="1"/>
</dbReference>
<dbReference type="SUPFAM" id="SSF52440">
    <property type="entry name" value="PreATP-grasp domain"/>
    <property type="match status" value="1"/>
</dbReference>
<comment type="similarity">
    <text evidence="1">Belongs to the D-alanine--D-alanine ligase family.</text>
</comment>
<evidence type="ECO:0000256" key="4">
    <source>
        <dbReference type="SAM" id="MobiDB-lite"/>
    </source>
</evidence>
<dbReference type="InterPro" id="IPR016185">
    <property type="entry name" value="PreATP-grasp_dom_sf"/>
</dbReference>
<protein>
    <recommendedName>
        <fullName evidence="5">ATP-grasp domain-containing protein</fullName>
    </recommendedName>
</protein>
<evidence type="ECO:0000256" key="1">
    <source>
        <dbReference type="ARBA" id="ARBA00010871"/>
    </source>
</evidence>
<dbReference type="EMBL" id="LAZR01014074">
    <property type="protein sequence ID" value="KKM19074.1"/>
    <property type="molecule type" value="Genomic_DNA"/>
</dbReference>
<dbReference type="GO" id="GO:0071555">
    <property type="term" value="P:cell wall organization"/>
    <property type="evidence" value="ECO:0007669"/>
    <property type="project" value="UniProtKB-KW"/>
</dbReference>
<dbReference type="Pfam" id="PF07478">
    <property type="entry name" value="Dala_Dala_lig_C"/>
    <property type="match status" value="1"/>
</dbReference>
<dbReference type="PANTHER" id="PTHR23132:SF23">
    <property type="entry name" value="D-ALANINE--D-ALANINE LIGASE B"/>
    <property type="match status" value="1"/>
</dbReference>
<dbReference type="Gene3D" id="3.30.1490.20">
    <property type="entry name" value="ATP-grasp fold, A domain"/>
    <property type="match status" value="1"/>
</dbReference>
<evidence type="ECO:0000256" key="2">
    <source>
        <dbReference type="ARBA" id="ARBA00022598"/>
    </source>
</evidence>
<evidence type="ECO:0000256" key="3">
    <source>
        <dbReference type="ARBA" id="ARBA00023316"/>
    </source>
</evidence>
<proteinExistence type="inferred from homology"/>
<keyword evidence="2" id="KW-0436">Ligase</keyword>
<comment type="caution">
    <text evidence="6">The sequence shown here is derived from an EMBL/GenBank/DDBJ whole genome shotgun (WGS) entry which is preliminary data.</text>
</comment>
<feature type="region of interest" description="Disordered" evidence="4">
    <location>
        <begin position="334"/>
        <end position="366"/>
    </location>
</feature>